<dbReference type="PANTHER" id="PTHR31025">
    <property type="entry name" value="SI:CH211-196P9.1-RELATED"/>
    <property type="match status" value="1"/>
</dbReference>
<proteinExistence type="predicted"/>
<dbReference type="EMBL" id="CARXXK010001017">
    <property type="protein sequence ID" value="CAI6371948.1"/>
    <property type="molecule type" value="Genomic_DNA"/>
</dbReference>
<dbReference type="InterPro" id="IPR031934">
    <property type="entry name" value="DUF4769"/>
</dbReference>
<name>A0AAV0XU65_9HEMI</name>
<dbReference type="Proteomes" id="UP001160148">
    <property type="component" value="Unassembled WGS sequence"/>
</dbReference>
<sequence>METQISNVEDGTNPTDFAQHMAYTEIGAEGAIGFYSENSDNLSLDQLQASKDDTNMIWSLPIMSNDETLELWNILKSWNLGCVYQTCIDQLIDTDALKYMKSKHIGLLLTNYPLGIHIKFEKHLEDYQKNQEQQHDVSLLKSKIIAETPVQNLTLTSTKPSEIGFDLNEILIKSTQGAMIIDYYYKQKKLNESSRSLLVEIIINDLIKKNRTMTIDLANSISNAIVKSFPTEIKDVYFLKDFSCKAPKGKVYAKYFNTMKRLKDVGLKSTNKIFENKNILSRSEDKLDCYLNEIESESIELTATLINDGDLSWTEIETIWKQTVNYRLQFIKENNTSSIFKKWIHYTKPLGYKLIEIDFCRMYSKFKNLSVKFGDKSSTLLNIFDDRIKDSGSKTLLQQLKESNNLCDNGKHLTMLYLLHSLFIPTSRKMTLDENGKKSMIKYSIRDSQNTFILVAPAAVELDTIMDKLKNQSNSIQPCILVVGSLLYPKQVLVYFDDVKYKLITVLKAIDVCFKIFHVFNLEYPLECRDVWLFLQVYFYEICTKYDKSCSLVKQICSELDSK</sequence>
<keyword evidence="2" id="KW-1185">Reference proteome</keyword>
<dbReference type="AlphaFoldDB" id="A0AAV0XU65"/>
<gene>
    <name evidence="1" type="ORF">MEUPH1_LOCUS25890</name>
</gene>
<comment type="caution">
    <text evidence="1">The sequence shown here is derived from an EMBL/GenBank/DDBJ whole genome shotgun (WGS) entry which is preliminary data.</text>
</comment>
<evidence type="ECO:0000313" key="1">
    <source>
        <dbReference type="EMBL" id="CAI6371948.1"/>
    </source>
</evidence>
<evidence type="ECO:0000313" key="2">
    <source>
        <dbReference type="Proteomes" id="UP001160148"/>
    </source>
</evidence>
<accession>A0AAV0XU65</accession>
<protein>
    <submittedName>
        <fullName evidence="1">Uncharacterized protein</fullName>
    </submittedName>
</protein>
<dbReference type="PANTHER" id="PTHR31025:SF9">
    <property type="entry name" value="SI:DKEY-286J15.1"/>
    <property type="match status" value="1"/>
</dbReference>
<reference evidence="1 2" key="1">
    <citation type="submission" date="2023-01" db="EMBL/GenBank/DDBJ databases">
        <authorList>
            <person name="Whitehead M."/>
        </authorList>
    </citation>
    <scope>NUCLEOTIDE SEQUENCE [LARGE SCALE GENOMIC DNA]</scope>
</reference>
<organism evidence="1 2">
    <name type="scientific">Macrosiphum euphorbiae</name>
    <name type="common">potato aphid</name>
    <dbReference type="NCBI Taxonomy" id="13131"/>
    <lineage>
        <taxon>Eukaryota</taxon>
        <taxon>Metazoa</taxon>
        <taxon>Ecdysozoa</taxon>
        <taxon>Arthropoda</taxon>
        <taxon>Hexapoda</taxon>
        <taxon>Insecta</taxon>
        <taxon>Pterygota</taxon>
        <taxon>Neoptera</taxon>
        <taxon>Paraneoptera</taxon>
        <taxon>Hemiptera</taxon>
        <taxon>Sternorrhyncha</taxon>
        <taxon>Aphidomorpha</taxon>
        <taxon>Aphidoidea</taxon>
        <taxon>Aphididae</taxon>
        <taxon>Macrosiphini</taxon>
        <taxon>Macrosiphum</taxon>
    </lineage>
</organism>
<dbReference type="Pfam" id="PF15992">
    <property type="entry name" value="DUF4769"/>
    <property type="match status" value="1"/>
</dbReference>